<gene>
    <name evidence="4" type="primary">LOC116295561</name>
</gene>
<evidence type="ECO:0000313" key="4">
    <source>
        <dbReference type="RefSeq" id="XP_031559269.1"/>
    </source>
</evidence>
<dbReference type="InterPro" id="IPR052828">
    <property type="entry name" value="NELF-A_domain"/>
</dbReference>
<evidence type="ECO:0000313" key="3">
    <source>
        <dbReference type="Proteomes" id="UP000515163"/>
    </source>
</evidence>
<feature type="domain" description="HDAg" evidence="2">
    <location>
        <begin position="89"/>
        <end position="258"/>
    </location>
</feature>
<feature type="region of interest" description="Disordered" evidence="1">
    <location>
        <begin position="188"/>
        <end position="235"/>
    </location>
</feature>
<dbReference type="GeneID" id="116295561"/>
<feature type="compositionally biased region" description="Polar residues" evidence="1">
    <location>
        <begin position="434"/>
        <end position="444"/>
    </location>
</feature>
<reference evidence="4" key="1">
    <citation type="submission" date="2025-08" db="UniProtKB">
        <authorList>
            <consortium name="RefSeq"/>
        </authorList>
    </citation>
    <scope>IDENTIFICATION</scope>
    <source>
        <tissue evidence="4">Tentacle</tissue>
    </source>
</reference>
<dbReference type="PROSITE" id="PS51838">
    <property type="entry name" value="HDAG"/>
    <property type="match status" value="1"/>
</dbReference>
<dbReference type="RefSeq" id="XP_031559269.1">
    <property type="nucleotide sequence ID" value="XM_031703409.1"/>
</dbReference>
<evidence type="ECO:0000259" key="2">
    <source>
        <dbReference type="PROSITE" id="PS51838"/>
    </source>
</evidence>
<dbReference type="OrthoDB" id="2135488at2759"/>
<feature type="compositionally biased region" description="Low complexity" evidence="1">
    <location>
        <begin position="445"/>
        <end position="459"/>
    </location>
</feature>
<sequence>MASHRQDIALHVWLQNKLSSDDPWSGSNLRSLLTQDVLRNIPECFHRLEPQVKIKLLMAFLHLPRRVLEETSADLCETLEIGSQDEDEWVRVICEILKYYPTSGMLNVHLEQASPVFAEVTQQLKQSLATAENGSSLLPLECTYLNKMALHSVVGQQPTLPKHFTLRRKPKSAALRAELIQKASEALSTQKKIGTAGSSTHKLQSPAKKFEPPSRVNTRPINRPRISSSATPSRSIISAATLKQHGRTKLLDINEQPIGGGREVKRRKKLLEAEQAEEAKQKKATETAKTQEPATPEYAAGLQPLVPQTKATPTPSTPSTTATIVTPTPSYAVISNRGVATTPAPPTPATSSDVGAETSKLSESTLDLKRELETAVEQQRQLMRERQQQKMTAAMAMPSTPASTITPTNPITPATPSTSSLNMPSGAQAPAMPTPSNAAASTSLQQQQQMFQQQQQQQQNKRQLTLSREQMLAAHEMFRNANRVSRAEKALILGFMAGARDKPFPNQGPIITIKLSENTENVQGSDGNQQTLLVEMLFEMNYDTGHWRRLKRTRVVSKQNPGQPRPTS</sequence>
<feature type="compositionally biased region" description="Low complexity" evidence="1">
    <location>
        <begin position="287"/>
        <end position="297"/>
    </location>
</feature>
<feature type="compositionally biased region" description="Low complexity" evidence="1">
    <location>
        <begin position="398"/>
        <end position="420"/>
    </location>
</feature>
<dbReference type="InterPro" id="IPR037517">
    <property type="entry name" value="HDAG_dom"/>
</dbReference>
<dbReference type="InParanoid" id="A0A6P8HSB5"/>
<dbReference type="GO" id="GO:0034244">
    <property type="term" value="P:negative regulation of transcription elongation by RNA polymerase II"/>
    <property type="evidence" value="ECO:0007669"/>
    <property type="project" value="TreeGrafter"/>
</dbReference>
<accession>A0A6P8HSB5</accession>
<name>A0A6P8HSB5_ACTTE</name>
<feature type="compositionally biased region" description="Polar residues" evidence="1">
    <location>
        <begin position="188"/>
        <end position="203"/>
    </location>
</feature>
<protein>
    <submittedName>
        <fullName evidence="4">Negative elongation factor A-like</fullName>
    </submittedName>
</protein>
<dbReference type="PANTHER" id="PTHR13328:SF4">
    <property type="entry name" value="NEGATIVE ELONGATION FACTOR A"/>
    <property type="match status" value="1"/>
</dbReference>
<dbReference type="KEGG" id="aten:116295561"/>
<dbReference type="GO" id="GO:0032021">
    <property type="term" value="C:NELF complex"/>
    <property type="evidence" value="ECO:0007669"/>
    <property type="project" value="TreeGrafter"/>
</dbReference>
<keyword evidence="3" id="KW-1185">Reference proteome</keyword>
<feature type="region of interest" description="Disordered" evidence="1">
    <location>
        <begin position="398"/>
        <end position="464"/>
    </location>
</feature>
<feature type="region of interest" description="Disordered" evidence="1">
    <location>
        <begin position="338"/>
        <end position="365"/>
    </location>
</feature>
<feature type="compositionally biased region" description="Basic and acidic residues" evidence="1">
    <location>
        <begin position="277"/>
        <end position="286"/>
    </location>
</feature>
<proteinExistence type="predicted"/>
<feature type="compositionally biased region" description="Low complexity" evidence="1">
    <location>
        <begin position="223"/>
        <end position="235"/>
    </location>
</feature>
<dbReference type="InterPro" id="IPR056557">
    <property type="entry name" value="NELF-A_N"/>
</dbReference>
<organism evidence="3 4">
    <name type="scientific">Actinia tenebrosa</name>
    <name type="common">Australian red waratah sea anemone</name>
    <dbReference type="NCBI Taxonomy" id="6105"/>
    <lineage>
        <taxon>Eukaryota</taxon>
        <taxon>Metazoa</taxon>
        <taxon>Cnidaria</taxon>
        <taxon>Anthozoa</taxon>
        <taxon>Hexacorallia</taxon>
        <taxon>Actiniaria</taxon>
        <taxon>Actiniidae</taxon>
        <taxon>Actinia</taxon>
    </lineage>
</organism>
<evidence type="ECO:0000256" key="1">
    <source>
        <dbReference type="SAM" id="MobiDB-lite"/>
    </source>
</evidence>
<dbReference type="FunCoup" id="A0A6P8HSB5">
    <property type="interactions" value="2980"/>
</dbReference>
<feature type="region of interest" description="Disordered" evidence="1">
    <location>
        <begin position="273"/>
        <end position="324"/>
    </location>
</feature>
<dbReference type="Proteomes" id="UP000515163">
    <property type="component" value="Unplaced"/>
</dbReference>
<dbReference type="PANTHER" id="PTHR13328">
    <property type="entry name" value="NEGATIVE ELONGATION FACTOR A NELF-A"/>
    <property type="match status" value="1"/>
</dbReference>
<dbReference type="Pfam" id="PF23553">
    <property type="entry name" value="NELF-A_N"/>
    <property type="match status" value="1"/>
</dbReference>
<feature type="compositionally biased region" description="Low complexity" evidence="1">
    <location>
        <begin position="307"/>
        <end position="324"/>
    </location>
</feature>
<dbReference type="AlphaFoldDB" id="A0A6P8HSB5"/>